<name>A0A1Y1ZVL8_9PLEO</name>
<keyword evidence="3" id="KW-1185">Reference proteome</keyword>
<dbReference type="Proteomes" id="UP000193144">
    <property type="component" value="Unassembled WGS sequence"/>
</dbReference>
<dbReference type="OrthoDB" id="10503740at2759"/>
<protein>
    <submittedName>
        <fullName evidence="2">Uncharacterized protein</fullName>
    </submittedName>
</protein>
<accession>A0A1Y1ZVL8</accession>
<reference evidence="2 3" key="1">
    <citation type="submission" date="2016-07" db="EMBL/GenBank/DDBJ databases">
        <title>Pervasive Adenine N6-methylation of Active Genes in Fungi.</title>
        <authorList>
            <consortium name="DOE Joint Genome Institute"/>
            <person name="Mondo S.J."/>
            <person name="Dannebaum R.O."/>
            <person name="Kuo R.C."/>
            <person name="Labutti K."/>
            <person name="Haridas S."/>
            <person name="Kuo A."/>
            <person name="Salamov A."/>
            <person name="Ahrendt S.R."/>
            <person name="Lipzen A."/>
            <person name="Sullivan W."/>
            <person name="Andreopoulos W.B."/>
            <person name="Clum A."/>
            <person name="Lindquist E."/>
            <person name="Daum C."/>
            <person name="Ramamoorthy G.K."/>
            <person name="Gryganskyi A."/>
            <person name="Culley D."/>
            <person name="Magnuson J.K."/>
            <person name="James T.Y."/>
            <person name="O'Malley M.A."/>
            <person name="Stajich J.E."/>
            <person name="Spatafora J.W."/>
            <person name="Visel A."/>
            <person name="Grigoriev I.V."/>
        </authorList>
    </citation>
    <scope>NUCLEOTIDE SEQUENCE [LARGE SCALE GENOMIC DNA]</scope>
    <source>
        <strain evidence="2 3">CBS 115471</strain>
    </source>
</reference>
<comment type="caution">
    <text evidence="2">The sequence shown here is derived from an EMBL/GenBank/DDBJ whole genome shotgun (WGS) entry which is preliminary data.</text>
</comment>
<dbReference type="EMBL" id="MCFA01000034">
    <property type="protein sequence ID" value="ORY14281.1"/>
    <property type="molecule type" value="Genomic_DNA"/>
</dbReference>
<evidence type="ECO:0000313" key="3">
    <source>
        <dbReference type="Proteomes" id="UP000193144"/>
    </source>
</evidence>
<dbReference type="AlphaFoldDB" id="A0A1Y1ZVL8"/>
<sequence length="225" mass="25592">MAPLIFEDTKLLPWNAPIGNPHIIEMHTYPVITDTTDLRLCDSVATLMHKLDSEFPGLVKYFLDTTLANKIDLARFESAGVDPGVKVLHIARNNSKVLVVLYVRQGEINELHEVACISNIGNDSRWVATWAIDRIIPEHLAIKENMYVPVEVRRGNPDAVTNDEVFERAHEIANWLARTILMNELWMEDWGQGYGKGEWALKMERNDDDEAPTITRRDSGLEKTS</sequence>
<proteinExistence type="predicted"/>
<evidence type="ECO:0000313" key="2">
    <source>
        <dbReference type="EMBL" id="ORY14281.1"/>
    </source>
</evidence>
<feature type="region of interest" description="Disordered" evidence="1">
    <location>
        <begin position="205"/>
        <end position="225"/>
    </location>
</feature>
<evidence type="ECO:0000256" key="1">
    <source>
        <dbReference type="SAM" id="MobiDB-lite"/>
    </source>
</evidence>
<feature type="compositionally biased region" description="Basic and acidic residues" evidence="1">
    <location>
        <begin position="215"/>
        <end position="225"/>
    </location>
</feature>
<organism evidence="2 3">
    <name type="scientific">Clohesyomyces aquaticus</name>
    <dbReference type="NCBI Taxonomy" id="1231657"/>
    <lineage>
        <taxon>Eukaryota</taxon>
        <taxon>Fungi</taxon>
        <taxon>Dikarya</taxon>
        <taxon>Ascomycota</taxon>
        <taxon>Pezizomycotina</taxon>
        <taxon>Dothideomycetes</taxon>
        <taxon>Pleosporomycetidae</taxon>
        <taxon>Pleosporales</taxon>
        <taxon>Lindgomycetaceae</taxon>
        <taxon>Clohesyomyces</taxon>
    </lineage>
</organism>
<gene>
    <name evidence="2" type="ORF">BCR34DRAFT_599271</name>
</gene>